<dbReference type="PANTHER" id="PTHR12064">
    <property type="entry name" value="METAL TRANSPORTER CNNM"/>
    <property type="match status" value="1"/>
</dbReference>
<dbReference type="Gene3D" id="3.10.580.10">
    <property type="entry name" value="CBS-domain"/>
    <property type="match status" value="1"/>
</dbReference>
<keyword evidence="3" id="KW-0812">Transmembrane</keyword>
<dbReference type="Proteomes" id="UP000256645">
    <property type="component" value="Unassembled WGS sequence"/>
</dbReference>
<organism evidence="5 6">
    <name type="scientific">Coleophoma cylindrospora</name>
    <dbReference type="NCBI Taxonomy" id="1849047"/>
    <lineage>
        <taxon>Eukaryota</taxon>
        <taxon>Fungi</taxon>
        <taxon>Dikarya</taxon>
        <taxon>Ascomycota</taxon>
        <taxon>Pezizomycotina</taxon>
        <taxon>Leotiomycetes</taxon>
        <taxon>Helotiales</taxon>
        <taxon>Dermateaceae</taxon>
        <taxon>Coleophoma</taxon>
    </lineage>
</organism>
<keyword evidence="6" id="KW-1185">Reference proteome</keyword>
<name>A0A3D8RTZ1_9HELO</name>
<feature type="compositionally biased region" description="Polar residues" evidence="2">
    <location>
        <begin position="590"/>
        <end position="625"/>
    </location>
</feature>
<accession>A0A3D8RTZ1</accession>
<feature type="domain" description="CNNM transmembrane" evidence="4">
    <location>
        <begin position="39"/>
        <end position="199"/>
    </location>
</feature>
<protein>
    <recommendedName>
        <fullName evidence="4">CNNM transmembrane domain-containing protein</fullName>
    </recommendedName>
</protein>
<evidence type="ECO:0000256" key="2">
    <source>
        <dbReference type="SAM" id="MobiDB-lite"/>
    </source>
</evidence>
<dbReference type="AlphaFoldDB" id="A0A3D8RTZ1"/>
<dbReference type="STRING" id="1849047.A0A3D8RTZ1"/>
<keyword evidence="1" id="KW-0677">Repeat</keyword>
<feature type="transmembrane region" description="Helical" evidence="3">
    <location>
        <begin position="32"/>
        <end position="57"/>
    </location>
</feature>
<feature type="compositionally biased region" description="Polar residues" evidence="2">
    <location>
        <begin position="719"/>
        <end position="731"/>
    </location>
</feature>
<dbReference type="EMBL" id="PDLM01000005">
    <property type="protein sequence ID" value="RDW77428.1"/>
    <property type="molecule type" value="Genomic_DNA"/>
</dbReference>
<comment type="caution">
    <text evidence="5">The sequence shown here is derived from an EMBL/GenBank/DDBJ whole genome shotgun (WGS) entry which is preliminary data.</text>
</comment>
<dbReference type="InterPro" id="IPR002550">
    <property type="entry name" value="CNNM"/>
</dbReference>
<dbReference type="GO" id="GO:0005737">
    <property type="term" value="C:cytoplasm"/>
    <property type="evidence" value="ECO:0007669"/>
    <property type="project" value="TreeGrafter"/>
</dbReference>
<proteinExistence type="predicted"/>
<dbReference type="InterPro" id="IPR045095">
    <property type="entry name" value="ACDP"/>
</dbReference>
<evidence type="ECO:0000313" key="6">
    <source>
        <dbReference type="Proteomes" id="UP000256645"/>
    </source>
</evidence>
<dbReference type="SUPFAM" id="SSF54631">
    <property type="entry name" value="CBS-domain pair"/>
    <property type="match status" value="1"/>
</dbReference>
<sequence length="793" mass="86837">MLLTHLTANEVSEGQNQPEHLPRHPYADNSPAFGWVPLSLLLLLICALLAGVTLAICSLDMTWLEVSCASGPKTSTGRNETETSTWMDALYAYLSLHVQRNMASISANSPCTLGSLILCSVACGESLPLVIEKIFGEVKWLALVISMLSIGLFAEIIPQYLIPRSALSWAYHCRWAIWGCMWITSPVSWTLAWVLGHCYGPAAEYTILNNAALAVLIGYHTKNAKRGGELGNNAARIIVGALELNSCSVGGAGISNERFGGKDSTAIDLEKADDGHIRGVITSWSAVRTVHPDEVVNATFLKRILGWNCSRVPVVSEVRHQNGHQKPPNWASMQLYGFLHIRNLIGIDINRATDPGSEVLVRDLALYPLPIVQDDVQVLQVLQLFRHGMSRMVLVVRSQQDVSYIDEFKADLLMAAHRSTKAKRQRERVFGIKCPQAVGIVTFEDIINRLLLVNHHDEKDFFDCGINNIPVRRLTIQGSPTALSTSDPGITPEAQTSSNNSIFESQRHKSVCIHRFSDSNNSEQPSRHTFGGLDGASDPLTTLRIHDTSASSYTQNSRGGFHSCEASTSSSRNMLYLSTKELHGMGHHPSISNPSQIPVLGSESSMQQSTKALFPDASNTGAGQTSKEDMACPFEEYTLSESLAADKIGGQQEPRASLLVSRVENRTGSAQRSIATTLSKDPVLYHNRGSHATVPLASLYWSQSSDTEEKGNDSEKQTGRSQANSTLNGKQFTKKHVSKTSPRVCLSSGSSTFSEAGSIPTRRLSFDDDRSMLPSQRINHRQEISARSASLWF</sequence>
<feature type="region of interest" description="Disordered" evidence="2">
    <location>
        <begin position="585"/>
        <end position="629"/>
    </location>
</feature>
<dbReference type="Pfam" id="PF01595">
    <property type="entry name" value="CNNM"/>
    <property type="match status" value="1"/>
</dbReference>
<gene>
    <name evidence="5" type="ORF">BP6252_05481</name>
</gene>
<dbReference type="GO" id="GO:0010960">
    <property type="term" value="P:magnesium ion homeostasis"/>
    <property type="evidence" value="ECO:0007669"/>
    <property type="project" value="InterPro"/>
</dbReference>
<dbReference type="InterPro" id="IPR046342">
    <property type="entry name" value="CBS_dom_sf"/>
</dbReference>
<feature type="transmembrane region" description="Helical" evidence="3">
    <location>
        <begin position="140"/>
        <end position="162"/>
    </location>
</feature>
<evidence type="ECO:0000313" key="5">
    <source>
        <dbReference type="EMBL" id="RDW77428.1"/>
    </source>
</evidence>
<evidence type="ECO:0000256" key="3">
    <source>
        <dbReference type="SAM" id="Phobius"/>
    </source>
</evidence>
<dbReference type="GO" id="GO:0030026">
    <property type="term" value="P:intracellular manganese ion homeostasis"/>
    <property type="evidence" value="ECO:0007669"/>
    <property type="project" value="TreeGrafter"/>
</dbReference>
<feature type="region of interest" description="Disordered" evidence="2">
    <location>
        <begin position="480"/>
        <end position="502"/>
    </location>
</feature>
<keyword evidence="3" id="KW-1133">Transmembrane helix</keyword>
<reference evidence="5 6" key="1">
    <citation type="journal article" date="2018" name="IMA Fungus">
        <title>IMA Genome-F 9: Draft genome sequence of Annulohypoxylon stygium, Aspergillus mulundensis, Berkeleyomyces basicola (syn. Thielaviopsis basicola), Ceratocystis smalleyi, two Cercospora beticola strains, Coleophoma cylindrospora, Fusarium fracticaudum, Phialophora cf. hyalina, and Morchella septimelata.</title>
        <authorList>
            <person name="Wingfield B.D."/>
            <person name="Bills G.F."/>
            <person name="Dong Y."/>
            <person name="Huang W."/>
            <person name="Nel W.J."/>
            <person name="Swalarsk-Parry B.S."/>
            <person name="Vaghefi N."/>
            <person name="Wilken P.M."/>
            <person name="An Z."/>
            <person name="de Beer Z.W."/>
            <person name="De Vos L."/>
            <person name="Chen L."/>
            <person name="Duong T.A."/>
            <person name="Gao Y."/>
            <person name="Hammerbacher A."/>
            <person name="Kikkert J.R."/>
            <person name="Li Y."/>
            <person name="Li H."/>
            <person name="Li K."/>
            <person name="Li Q."/>
            <person name="Liu X."/>
            <person name="Ma X."/>
            <person name="Naidoo K."/>
            <person name="Pethybridge S.J."/>
            <person name="Sun J."/>
            <person name="Steenkamp E.T."/>
            <person name="van der Nest M.A."/>
            <person name="van Wyk S."/>
            <person name="Wingfield M.J."/>
            <person name="Xiong C."/>
            <person name="Yue Q."/>
            <person name="Zhang X."/>
        </authorList>
    </citation>
    <scope>NUCLEOTIDE SEQUENCE [LARGE SCALE GENOMIC DNA]</scope>
    <source>
        <strain evidence="5 6">BP6252</strain>
    </source>
</reference>
<keyword evidence="3" id="KW-0472">Membrane</keyword>
<evidence type="ECO:0000256" key="1">
    <source>
        <dbReference type="ARBA" id="ARBA00022737"/>
    </source>
</evidence>
<evidence type="ECO:0000259" key="4">
    <source>
        <dbReference type="Pfam" id="PF01595"/>
    </source>
</evidence>
<feature type="compositionally biased region" description="Low complexity" evidence="2">
    <location>
        <begin position="747"/>
        <end position="758"/>
    </location>
</feature>
<feature type="region of interest" description="Disordered" evidence="2">
    <location>
        <begin position="703"/>
        <end position="758"/>
    </location>
</feature>
<dbReference type="PANTHER" id="PTHR12064:SF97">
    <property type="entry name" value="METAL TRANSPORTER CNNM-5"/>
    <property type="match status" value="1"/>
</dbReference>
<dbReference type="OrthoDB" id="5353557at2759"/>
<feature type="compositionally biased region" description="Basic and acidic residues" evidence="2">
    <location>
        <begin position="707"/>
        <end position="718"/>
    </location>
</feature>